<evidence type="ECO:0000256" key="2">
    <source>
        <dbReference type="ARBA" id="ARBA00022692"/>
    </source>
</evidence>
<feature type="transmembrane region" description="Helical" evidence="6">
    <location>
        <begin position="371"/>
        <end position="388"/>
    </location>
</feature>
<evidence type="ECO:0000256" key="5">
    <source>
        <dbReference type="SAM" id="MobiDB-lite"/>
    </source>
</evidence>
<feature type="region of interest" description="Disordered" evidence="5">
    <location>
        <begin position="526"/>
        <end position="552"/>
    </location>
</feature>
<evidence type="ECO:0000256" key="4">
    <source>
        <dbReference type="ARBA" id="ARBA00023136"/>
    </source>
</evidence>
<feature type="transmembrane region" description="Helical" evidence="6">
    <location>
        <begin position="348"/>
        <end position="364"/>
    </location>
</feature>
<dbReference type="RefSeq" id="WP_089680531.1">
    <property type="nucleotide sequence ID" value="NZ_FNFO01000002.1"/>
</dbReference>
<comment type="subcellular location">
    <subcellularLocation>
        <location evidence="1">Membrane</location>
        <topology evidence="1">Multi-pass membrane protein</topology>
    </subcellularLocation>
</comment>
<accession>A0A1G9BPK2</accession>
<feature type="transmembrane region" description="Helical" evidence="6">
    <location>
        <begin position="271"/>
        <end position="290"/>
    </location>
</feature>
<dbReference type="OrthoDB" id="9769739at2"/>
<dbReference type="InterPro" id="IPR001902">
    <property type="entry name" value="SLC26A/SulP_fam"/>
</dbReference>
<reference evidence="8 9" key="1">
    <citation type="submission" date="2016-10" db="EMBL/GenBank/DDBJ databases">
        <authorList>
            <person name="de Groot N.N."/>
        </authorList>
    </citation>
    <scope>NUCLEOTIDE SEQUENCE [LARGE SCALE GENOMIC DNA]</scope>
    <source>
        <strain evidence="8 9">DSM 25186</strain>
    </source>
</reference>
<keyword evidence="2 6" id="KW-0812">Transmembrane</keyword>
<keyword evidence="3 6" id="KW-1133">Transmembrane helix</keyword>
<feature type="domain" description="SLC26A/SulP transporter" evidence="7">
    <location>
        <begin position="24"/>
        <end position="409"/>
    </location>
</feature>
<feature type="transmembrane region" description="Helical" evidence="6">
    <location>
        <begin position="184"/>
        <end position="201"/>
    </location>
</feature>
<name>A0A1G9BPK2_9BACT</name>
<evidence type="ECO:0000256" key="6">
    <source>
        <dbReference type="SAM" id="Phobius"/>
    </source>
</evidence>
<dbReference type="Pfam" id="PF00916">
    <property type="entry name" value="Sulfate_transp"/>
    <property type="match status" value="1"/>
</dbReference>
<dbReference type="EMBL" id="FNFO01000002">
    <property type="protein sequence ID" value="SDK41418.1"/>
    <property type="molecule type" value="Genomic_DNA"/>
</dbReference>
<feature type="transmembrane region" description="Helical" evidence="6">
    <location>
        <begin position="53"/>
        <end position="69"/>
    </location>
</feature>
<dbReference type="Proteomes" id="UP000198510">
    <property type="component" value="Unassembled WGS sequence"/>
</dbReference>
<feature type="transmembrane region" description="Helical" evidence="6">
    <location>
        <begin position="404"/>
        <end position="433"/>
    </location>
</feature>
<feature type="transmembrane region" description="Helical" evidence="6">
    <location>
        <begin position="130"/>
        <end position="150"/>
    </location>
</feature>
<evidence type="ECO:0000313" key="9">
    <source>
        <dbReference type="Proteomes" id="UP000198510"/>
    </source>
</evidence>
<keyword evidence="4 6" id="KW-0472">Membrane</keyword>
<organism evidence="8 9">
    <name type="scientific">Catalinimonas alkaloidigena</name>
    <dbReference type="NCBI Taxonomy" id="1075417"/>
    <lineage>
        <taxon>Bacteria</taxon>
        <taxon>Pseudomonadati</taxon>
        <taxon>Bacteroidota</taxon>
        <taxon>Cytophagia</taxon>
        <taxon>Cytophagales</taxon>
        <taxon>Catalimonadaceae</taxon>
        <taxon>Catalinimonas</taxon>
    </lineage>
</organism>
<evidence type="ECO:0000256" key="1">
    <source>
        <dbReference type="ARBA" id="ARBA00004141"/>
    </source>
</evidence>
<gene>
    <name evidence="8" type="ORF">SAMN05421823_102677</name>
</gene>
<dbReference type="Gene3D" id="3.30.750.24">
    <property type="entry name" value="STAS domain"/>
    <property type="match status" value="1"/>
</dbReference>
<dbReference type="GO" id="GO:0055085">
    <property type="term" value="P:transmembrane transport"/>
    <property type="evidence" value="ECO:0007669"/>
    <property type="project" value="InterPro"/>
</dbReference>
<feature type="transmembrane region" description="Helical" evidence="6">
    <location>
        <begin position="208"/>
        <end position="226"/>
    </location>
</feature>
<evidence type="ECO:0000313" key="8">
    <source>
        <dbReference type="EMBL" id="SDK41418.1"/>
    </source>
</evidence>
<sequence>MSVHTETILVAPPAGWAGFQQTWRADLVSGLLVFLIVLPLSLGIAIASGFPPMAGLMTAVIGGVLITFFSDAQLTIKGPAVGLIAIMAGAVDTLGQGHLLTGYRYALAVIVVAGLVQVAFSLVKAGQFGDFFPASAVHGMLAAIGIRIMAKQIPVLLGASPGSQSPFDLVLNLPRFLADMNPEVAIIGVVSLAILIGVPLLNNRYARLMPAPMLVILVAVPLGFYFDLAHAHKYLFLDHHEYTLGPEFLITLPDRITEGLVFPDFGKLGDFATWKYVFMLALVGSLESLLTVKAIDALDPYQRKSRLSKDLFAIGLGNALCGLVGALPMISEVVRSSANLHSGARTRWANFFHGAFLLLFVAFLPRLIHQIPLAALAALLIYTGYRLASPRAFAKAYQVGPEQLAIYCTTVIVTLATDLLVGIGAGILVKILIHLTSGASLRSLFWSSVLVDVSQPDTVHIKVQRAAVFSNYLWFKKRLDAIPSGKRVLLDFSQTRVVDHTFMEHLHRFEADYTFKGGRVEVVGMDDHQPVSDHPTATRRKKTNTADPLTTP</sequence>
<dbReference type="STRING" id="1075417.SAMN05421823_102677"/>
<proteinExistence type="predicted"/>
<dbReference type="InterPro" id="IPR011547">
    <property type="entry name" value="SLC26A/SulP_dom"/>
</dbReference>
<dbReference type="PANTHER" id="PTHR11814">
    <property type="entry name" value="SULFATE TRANSPORTER"/>
    <property type="match status" value="1"/>
</dbReference>
<dbReference type="AlphaFoldDB" id="A0A1G9BPK2"/>
<dbReference type="GO" id="GO:0016020">
    <property type="term" value="C:membrane"/>
    <property type="evidence" value="ECO:0007669"/>
    <property type="project" value="UniProtKB-SubCell"/>
</dbReference>
<evidence type="ECO:0000259" key="7">
    <source>
        <dbReference type="Pfam" id="PF00916"/>
    </source>
</evidence>
<evidence type="ECO:0000256" key="3">
    <source>
        <dbReference type="ARBA" id="ARBA00022989"/>
    </source>
</evidence>
<keyword evidence="9" id="KW-1185">Reference proteome</keyword>
<protein>
    <submittedName>
        <fullName evidence="8">Sulfate permease, MFS superfamily</fullName>
    </submittedName>
</protein>
<feature type="transmembrane region" description="Helical" evidence="6">
    <location>
        <begin position="311"/>
        <end position="328"/>
    </location>
</feature>
<feature type="transmembrane region" description="Helical" evidence="6">
    <location>
        <begin position="105"/>
        <end position="123"/>
    </location>
</feature>
<dbReference type="SUPFAM" id="SSF52091">
    <property type="entry name" value="SpoIIaa-like"/>
    <property type="match status" value="1"/>
</dbReference>
<feature type="transmembrane region" description="Helical" evidence="6">
    <location>
        <begin position="27"/>
        <end position="47"/>
    </location>
</feature>
<dbReference type="InterPro" id="IPR036513">
    <property type="entry name" value="STAS_dom_sf"/>
</dbReference>